<dbReference type="EMBL" id="LFYR01000781">
    <property type="protein sequence ID" value="KMZ69291.1"/>
    <property type="molecule type" value="Genomic_DNA"/>
</dbReference>
<dbReference type="GO" id="GO:0016602">
    <property type="term" value="C:CCAAT-binding factor complex"/>
    <property type="evidence" value="ECO:0000318"/>
    <property type="project" value="GO_Central"/>
</dbReference>
<feature type="compositionally biased region" description="Basic and acidic residues" evidence="4">
    <location>
        <begin position="40"/>
        <end position="49"/>
    </location>
</feature>
<feature type="compositionally biased region" description="Acidic residues" evidence="4">
    <location>
        <begin position="19"/>
        <end position="39"/>
    </location>
</feature>
<evidence type="ECO:0000259" key="5">
    <source>
        <dbReference type="Pfam" id="PF00808"/>
    </source>
</evidence>
<dbReference type="PANTHER" id="PTHR11064">
    <property type="entry name" value="CCAAT-BINDING TRANSCRIPTION FACTOR-RELATED"/>
    <property type="match status" value="1"/>
</dbReference>
<organism evidence="6 7">
    <name type="scientific">Zostera marina</name>
    <name type="common">Eelgrass</name>
    <dbReference type="NCBI Taxonomy" id="29655"/>
    <lineage>
        <taxon>Eukaryota</taxon>
        <taxon>Viridiplantae</taxon>
        <taxon>Streptophyta</taxon>
        <taxon>Embryophyta</taxon>
        <taxon>Tracheophyta</taxon>
        <taxon>Spermatophyta</taxon>
        <taxon>Magnoliopsida</taxon>
        <taxon>Liliopsida</taxon>
        <taxon>Zosteraceae</taxon>
        <taxon>Zostera</taxon>
    </lineage>
</organism>
<feature type="domain" description="Transcription factor CBF/NF-Y/archaeal histone" evidence="5">
    <location>
        <begin position="53"/>
        <end position="114"/>
    </location>
</feature>
<reference evidence="7" key="1">
    <citation type="journal article" date="2016" name="Nature">
        <title>The genome of the seagrass Zostera marina reveals angiosperm adaptation to the sea.</title>
        <authorList>
            <person name="Olsen J.L."/>
            <person name="Rouze P."/>
            <person name="Verhelst B."/>
            <person name="Lin Y.-C."/>
            <person name="Bayer T."/>
            <person name="Collen J."/>
            <person name="Dattolo E."/>
            <person name="De Paoli E."/>
            <person name="Dittami S."/>
            <person name="Maumus F."/>
            <person name="Michel G."/>
            <person name="Kersting A."/>
            <person name="Lauritano C."/>
            <person name="Lohaus R."/>
            <person name="Toepel M."/>
            <person name="Tonon T."/>
            <person name="Vanneste K."/>
            <person name="Amirebrahimi M."/>
            <person name="Brakel J."/>
            <person name="Bostroem C."/>
            <person name="Chovatia M."/>
            <person name="Grimwood J."/>
            <person name="Jenkins J.W."/>
            <person name="Jueterbock A."/>
            <person name="Mraz A."/>
            <person name="Stam W.T."/>
            <person name="Tice H."/>
            <person name="Bornberg-Bauer E."/>
            <person name="Green P.J."/>
            <person name="Pearson G.A."/>
            <person name="Procaccini G."/>
            <person name="Duarte C.M."/>
            <person name="Schmutz J."/>
            <person name="Reusch T.B.H."/>
            <person name="Van de Peer Y."/>
        </authorList>
    </citation>
    <scope>NUCLEOTIDE SEQUENCE [LARGE SCALE GENOMIC DNA]</scope>
    <source>
        <strain evidence="7">cv. Finnish</strain>
    </source>
</reference>
<evidence type="ECO:0000256" key="3">
    <source>
        <dbReference type="ARBA" id="ARBA00023163"/>
    </source>
</evidence>
<evidence type="ECO:0000313" key="6">
    <source>
        <dbReference type="EMBL" id="KMZ69291.1"/>
    </source>
</evidence>
<dbReference type="STRING" id="29655.A0A0K9PK00"/>
<dbReference type="InterPro" id="IPR009072">
    <property type="entry name" value="Histone-fold"/>
</dbReference>
<feature type="region of interest" description="Disordered" evidence="4">
    <location>
        <begin position="1"/>
        <end position="49"/>
    </location>
</feature>
<dbReference type="PANTHER" id="PTHR11064:SF171">
    <property type="entry name" value="NUCLEAR TRANSCRIPTION FACTOR Y SUBUNIT B-2"/>
    <property type="match status" value="1"/>
</dbReference>
<keyword evidence="3" id="KW-0804">Transcription</keyword>
<dbReference type="GO" id="GO:0006357">
    <property type="term" value="P:regulation of transcription by RNA polymerase II"/>
    <property type="evidence" value="ECO:0000318"/>
    <property type="project" value="GO_Central"/>
</dbReference>
<evidence type="ECO:0000313" key="7">
    <source>
        <dbReference type="Proteomes" id="UP000036987"/>
    </source>
</evidence>
<keyword evidence="7" id="KW-1185">Reference proteome</keyword>
<dbReference type="OMA" id="KCKTERR"/>
<gene>
    <name evidence="6" type="ORF">ZOSMA_218G00100</name>
</gene>
<name>A0A0K9PK00_ZOSMR</name>
<dbReference type="GO" id="GO:0046982">
    <property type="term" value="F:protein heterodimerization activity"/>
    <property type="evidence" value="ECO:0007669"/>
    <property type="project" value="InterPro"/>
</dbReference>
<dbReference type="Gene3D" id="1.10.20.10">
    <property type="entry name" value="Histone, subunit A"/>
    <property type="match status" value="1"/>
</dbReference>
<keyword evidence="2" id="KW-0805">Transcription regulation</keyword>
<dbReference type="InterPro" id="IPR003958">
    <property type="entry name" value="CBFA_NFYB_domain"/>
</dbReference>
<comment type="similarity">
    <text evidence="1">Belongs to the NFYB/HAP3 subunit family.</text>
</comment>
<dbReference type="GO" id="GO:0000981">
    <property type="term" value="F:DNA-binding transcription factor activity, RNA polymerase II-specific"/>
    <property type="evidence" value="ECO:0000318"/>
    <property type="project" value="GO_Central"/>
</dbReference>
<evidence type="ECO:0000256" key="2">
    <source>
        <dbReference type="ARBA" id="ARBA00023015"/>
    </source>
</evidence>
<evidence type="ECO:0000256" key="4">
    <source>
        <dbReference type="SAM" id="MobiDB-lite"/>
    </source>
</evidence>
<dbReference type="Pfam" id="PF00808">
    <property type="entry name" value="CBFD_NFYB_HMF"/>
    <property type="match status" value="1"/>
</dbReference>
<dbReference type="SUPFAM" id="SSF47113">
    <property type="entry name" value="Histone-fold"/>
    <property type="match status" value="1"/>
</dbReference>
<dbReference type="GO" id="GO:0001228">
    <property type="term" value="F:DNA-binding transcription activator activity, RNA polymerase II-specific"/>
    <property type="evidence" value="ECO:0007669"/>
    <property type="project" value="InterPro"/>
</dbReference>
<dbReference type="InterPro" id="IPR027113">
    <property type="entry name" value="Transc_fact_NFYB/HAP3"/>
</dbReference>
<accession>A0A0K9PK00</accession>
<dbReference type="PRINTS" id="PR00615">
    <property type="entry name" value="CCAATSUBUNTA"/>
</dbReference>
<feature type="region of interest" description="Disordered" evidence="4">
    <location>
        <begin position="187"/>
        <end position="213"/>
    </location>
</feature>
<proteinExistence type="inferred from homology"/>
<dbReference type="OrthoDB" id="386949at2759"/>
<comment type="caution">
    <text evidence="6">The sequence shown here is derived from an EMBL/GenBank/DDBJ whole genome shotgun (WGS) entry which is preliminary data.</text>
</comment>
<evidence type="ECO:0000256" key="1">
    <source>
        <dbReference type="ARBA" id="ARBA00009053"/>
    </source>
</evidence>
<dbReference type="Proteomes" id="UP000036987">
    <property type="component" value="Unassembled WGS sequence"/>
</dbReference>
<dbReference type="CDD" id="cd22907">
    <property type="entry name" value="HFD_NFYB"/>
    <property type="match status" value="1"/>
</dbReference>
<protein>
    <submittedName>
        <fullName evidence="6">Nuclear transcription factor Y subunit beta</fullName>
    </submittedName>
</protein>
<sequence>MAKNSPGYTCIEEATSLTNDEDGENLNIDDDDNDDDDTTENCRRGEKPQDGYLPIANITRIMRRAIPDTVMISNNFKDFVQECVSDFIFFIISDASLKCKTERRRVITGEDVLSSIDSLGFEDYVKPFKSYLKFYRKEEANLGSSSLTTSNNQGLMESPNANSYSNINDADVYVDRNRIGEKAALNSKEKVRVKKEKEKEKEKSSKFKEKGKR</sequence>
<dbReference type="AlphaFoldDB" id="A0A0K9PK00"/>